<accession>A0ABD0YBM9</accession>
<evidence type="ECO:0000313" key="6">
    <source>
        <dbReference type="EMBL" id="KAL1116433.1"/>
    </source>
</evidence>
<dbReference type="PANTHER" id="PTHR11610:SF186">
    <property type="entry name" value="FI22312P1"/>
    <property type="match status" value="1"/>
</dbReference>
<dbReference type="PANTHER" id="PTHR11610">
    <property type="entry name" value="LIPASE"/>
    <property type="match status" value="1"/>
</dbReference>
<sequence>MDPDMLRAVLDSISKYEVEHRHLKTHGGNVTVCYPEVGCFEEVGYLVDMIPSPPQEVGTRFLMYSSRHSRRADTPLLDVDSTNISSAVYDWAEKAFNVSAPTKVIVHGFGSSCSHVWVYEMRSALMSVEDCNVVCVDWEKGAAMPNYPKAAANTRLVGRQLSHLLSRLNSRLGLDLAKVHLIGFSLGAHAVAFAGASLPNKFTINRITGLDPAGPLFELQPPKDRLDPSDARFVDVIHSNADAVYRGGLGSRDPMGHVDFYPNGGSMQSGCSNIIMGMFRDILSGGEAEGRSLCNHRRAYKFFTDSVSPQCRFPSAPCSSYEAFLQGECFPCTDPDTCPSMGYYADSTKARGALYLVTRQEEPFCGKSLFSRAINYISNHKFDYFQCTDKRPSVYDLQ</sequence>
<dbReference type="SUPFAM" id="SSF53474">
    <property type="entry name" value="alpha/beta-Hydrolases"/>
    <property type="match status" value="1"/>
</dbReference>
<evidence type="ECO:0000259" key="5">
    <source>
        <dbReference type="Pfam" id="PF00151"/>
    </source>
</evidence>
<dbReference type="InterPro" id="IPR000734">
    <property type="entry name" value="TAG_lipase"/>
</dbReference>
<dbReference type="Pfam" id="PF00151">
    <property type="entry name" value="Lipase"/>
    <property type="match status" value="1"/>
</dbReference>
<comment type="similarity">
    <text evidence="2 4">Belongs to the AB hydrolase superfamily. Lipase family.</text>
</comment>
<comment type="caution">
    <text evidence="6">The sequence shown here is derived from an EMBL/GenBank/DDBJ whole genome shotgun (WGS) entry which is preliminary data.</text>
</comment>
<dbReference type="InterPro" id="IPR013818">
    <property type="entry name" value="Lipase"/>
</dbReference>
<evidence type="ECO:0000313" key="7">
    <source>
        <dbReference type="Proteomes" id="UP001558652"/>
    </source>
</evidence>
<feature type="domain" description="Lipase" evidence="5">
    <location>
        <begin position="49"/>
        <end position="364"/>
    </location>
</feature>
<keyword evidence="7" id="KW-1185">Reference proteome</keyword>
<dbReference type="FunFam" id="3.40.50.1820:FF:000288">
    <property type="entry name" value="Pancreatic triacylglycerol lipase"/>
    <property type="match status" value="1"/>
</dbReference>
<dbReference type="InterPro" id="IPR033906">
    <property type="entry name" value="Lipase_N"/>
</dbReference>
<evidence type="ECO:0000256" key="4">
    <source>
        <dbReference type="RuleBase" id="RU004262"/>
    </source>
</evidence>
<proteinExistence type="inferred from homology"/>
<dbReference type="PRINTS" id="PR00821">
    <property type="entry name" value="TAGLIPASE"/>
</dbReference>
<organism evidence="6 7">
    <name type="scientific">Ranatra chinensis</name>
    <dbReference type="NCBI Taxonomy" id="642074"/>
    <lineage>
        <taxon>Eukaryota</taxon>
        <taxon>Metazoa</taxon>
        <taxon>Ecdysozoa</taxon>
        <taxon>Arthropoda</taxon>
        <taxon>Hexapoda</taxon>
        <taxon>Insecta</taxon>
        <taxon>Pterygota</taxon>
        <taxon>Neoptera</taxon>
        <taxon>Paraneoptera</taxon>
        <taxon>Hemiptera</taxon>
        <taxon>Heteroptera</taxon>
        <taxon>Panheteroptera</taxon>
        <taxon>Nepomorpha</taxon>
        <taxon>Nepidae</taxon>
        <taxon>Ranatrinae</taxon>
        <taxon>Ranatra</taxon>
    </lineage>
</organism>
<name>A0ABD0YBM9_9HEMI</name>
<dbReference type="GO" id="GO:0005576">
    <property type="term" value="C:extracellular region"/>
    <property type="evidence" value="ECO:0007669"/>
    <property type="project" value="UniProtKB-SubCell"/>
</dbReference>
<protein>
    <recommendedName>
        <fullName evidence="5">Lipase domain-containing protein</fullName>
    </recommendedName>
</protein>
<dbReference type="AlphaFoldDB" id="A0ABD0YBM9"/>
<dbReference type="Gene3D" id="3.40.50.1820">
    <property type="entry name" value="alpha/beta hydrolase"/>
    <property type="match status" value="1"/>
</dbReference>
<evidence type="ECO:0000256" key="2">
    <source>
        <dbReference type="ARBA" id="ARBA00010701"/>
    </source>
</evidence>
<comment type="subcellular location">
    <subcellularLocation>
        <location evidence="1">Secreted</location>
    </subcellularLocation>
</comment>
<dbReference type="InterPro" id="IPR029058">
    <property type="entry name" value="AB_hydrolase_fold"/>
</dbReference>
<dbReference type="EMBL" id="JBFDAA010000017">
    <property type="protein sequence ID" value="KAL1116433.1"/>
    <property type="molecule type" value="Genomic_DNA"/>
</dbReference>
<gene>
    <name evidence="6" type="ORF">AAG570_004907</name>
</gene>
<evidence type="ECO:0000256" key="3">
    <source>
        <dbReference type="ARBA" id="ARBA00022525"/>
    </source>
</evidence>
<dbReference type="CDD" id="cd00707">
    <property type="entry name" value="Pancreat_lipase_like"/>
    <property type="match status" value="1"/>
</dbReference>
<keyword evidence="3" id="KW-0964">Secreted</keyword>
<dbReference type="Proteomes" id="UP001558652">
    <property type="component" value="Unassembled WGS sequence"/>
</dbReference>
<evidence type="ECO:0000256" key="1">
    <source>
        <dbReference type="ARBA" id="ARBA00004613"/>
    </source>
</evidence>
<reference evidence="6 7" key="1">
    <citation type="submission" date="2024-07" db="EMBL/GenBank/DDBJ databases">
        <title>Chromosome-level genome assembly of the water stick insect Ranatra chinensis (Heteroptera: Nepidae).</title>
        <authorList>
            <person name="Liu X."/>
        </authorList>
    </citation>
    <scope>NUCLEOTIDE SEQUENCE [LARGE SCALE GENOMIC DNA]</scope>
    <source>
        <strain evidence="6">Cailab_2021Rc</strain>
        <tissue evidence="6">Muscle</tissue>
    </source>
</reference>